<name>A0AAV2YV22_9STRA</name>
<evidence type="ECO:0000313" key="1">
    <source>
        <dbReference type="EMBL" id="DAZ98887.1"/>
    </source>
</evidence>
<evidence type="ECO:0000313" key="2">
    <source>
        <dbReference type="Proteomes" id="UP001146120"/>
    </source>
</evidence>
<keyword evidence="2" id="KW-1185">Reference proteome</keyword>
<gene>
    <name evidence="1" type="ORF">N0F65_002612</name>
</gene>
<dbReference type="EMBL" id="DAKRPA010000095">
    <property type="protein sequence ID" value="DAZ98887.1"/>
    <property type="molecule type" value="Genomic_DNA"/>
</dbReference>
<sequence length="138" mass="15676">MPIRVSVNIKIGTIDKSSDTNVRVSDPEFAFDHESSPCSELVALVNKRVMPCLQEHGRRTIRNDHTLYLRPTPTSPQNDFVGLHEDNFLHCIETSMQRARNSRKTKDAPFVCALQRQQQLTTISLLVLKSKLHVLIAL</sequence>
<reference evidence="1" key="1">
    <citation type="submission" date="2022-11" db="EMBL/GenBank/DDBJ databases">
        <authorList>
            <person name="Morgan W.R."/>
            <person name="Tartar A."/>
        </authorList>
    </citation>
    <scope>NUCLEOTIDE SEQUENCE</scope>
    <source>
        <strain evidence="1">ARSEF 373</strain>
    </source>
</reference>
<protein>
    <submittedName>
        <fullName evidence="1">Uncharacterized protein</fullName>
    </submittedName>
</protein>
<comment type="caution">
    <text evidence="1">The sequence shown here is derived from an EMBL/GenBank/DDBJ whole genome shotgun (WGS) entry which is preliminary data.</text>
</comment>
<dbReference type="Proteomes" id="UP001146120">
    <property type="component" value="Unassembled WGS sequence"/>
</dbReference>
<dbReference type="AlphaFoldDB" id="A0AAV2YV22"/>
<organism evidence="1 2">
    <name type="scientific">Lagenidium giganteum</name>
    <dbReference type="NCBI Taxonomy" id="4803"/>
    <lineage>
        <taxon>Eukaryota</taxon>
        <taxon>Sar</taxon>
        <taxon>Stramenopiles</taxon>
        <taxon>Oomycota</taxon>
        <taxon>Peronosporomycetes</taxon>
        <taxon>Pythiales</taxon>
        <taxon>Pythiaceae</taxon>
    </lineage>
</organism>
<reference evidence="1" key="2">
    <citation type="journal article" date="2023" name="Microbiol Resour">
        <title>Decontamination and Annotation of the Draft Genome Sequence of the Oomycete Lagenidium giganteum ARSEF 373.</title>
        <authorList>
            <person name="Morgan W.R."/>
            <person name="Tartar A."/>
        </authorList>
    </citation>
    <scope>NUCLEOTIDE SEQUENCE</scope>
    <source>
        <strain evidence="1">ARSEF 373</strain>
    </source>
</reference>
<accession>A0AAV2YV22</accession>
<proteinExistence type="predicted"/>